<protein>
    <submittedName>
        <fullName evidence="1">Uncharacterized protein</fullName>
    </submittedName>
</protein>
<dbReference type="RefSeq" id="WP_160787563.1">
    <property type="nucleotide sequence ID" value="NZ_CP086610.1"/>
</dbReference>
<sequence>MKIAANSTVSPAPIAALTEAAEFLMCAVRAMAWGADADSQEVRQVAAWAMSKIKEAGVDQLHPS</sequence>
<evidence type="ECO:0000313" key="1">
    <source>
        <dbReference type="EMBL" id="MXO02264.1"/>
    </source>
</evidence>
<evidence type="ECO:0000313" key="2">
    <source>
        <dbReference type="Proteomes" id="UP000440304"/>
    </source>
</evidence>
<gene>
    <name evidence="1" type="ORF">GR156_18245</name>
</gene>
<dbReference type="Proteomes" id="UP000440304">
    <property type="component" value="Unassembled WGS sequence"/>
</dbReference>
<proteinExistence type="predicted"/>
<reference evidence="1 2" key="1">
    <citation type="submission" date="2019-12" db="EMBL/GenBank/DDBJ databases">
        <title>Shinella granuli gen. nov., sp. nov., and proposal of the reclassification of Zoogloea ramigera ATCC 19623 as Shinella zoogloeoides sp. nov.</title>
        <authorList>
            <person name="Gao J."/>
        </authorList>
    </citation>
    <scope>NUCLEOTIDE SEQUENCE [LARGE SCALE GENOMIC DNA]</scope>
    <source>
        <strain evidence="1 2">DSM 287</strain>
    </source>
</reference>
<accession>A0A6N8TMC0</accession>
<organism evidence="1 2">
    <name type="scientific">Shinella zoogloeoides</name>
    <name type="common">Crabtreella saccharophila</name>
    <dbReference type="NCBI Taxonomy" id="352475"/>
    <lineage>
        <taxon>Bacteria</taxon>
        <taxon>Pseudomonadati</taxon>
        <taxon>Pseudomonadota</taxon>
        <taxon>Alphaproteobacteria</taxon>
        <taxon>Hyphomicrobiales</taxon>
        <taxon>Rhizobiaceae</taxon>
        <taxon>Shinella</taxon>
    </lineage>
</organism>
<name>A0A6N8TMC0_SHIZO</name>
<comment type="caution">
    <text evidence="1">The sequence shown here is derived from an EMBL/GenBank/DDBJ whole genome shotgun (WGS) entry which is preliminary data.</text>
</comment>
<dbReference type="EMBL" id="WUML01000020">
    <property type="protein sequence ID" value="MXO02264.1"/>
    <property type="molecule type" value="Genomic_DNA"/>
</dbReference>
<dbReference type="AlphaFoldDB" id="A0A6N8TMC0"/>